<comment type="subcellular location">
    <subcellularLocation>
        <location evidence="1">Endomembrane system</location>
        <topology evidence="1">Multi-pass membrane protein</topology>
    </subcellularLocation>
</comment>
<dbReference type="InterPro" id="IPR006153">
    <property type="entry name" value="Cation/H_exchanger_TM"/>
</dbReference>
<organism evidence="12 13">
    <name type="scientific">Erythrobacter longus</name>
    <dbReference type="NCBI Taxonomy" id="1044"/>
    <lineage>
        <taxon>Bacteria</taxon>
        <taxon>Pseudomonadati</taxon>
        <taxon>Pseudomonadota</taxon>
        <taxon>Alphaproteobacteria</taxon>
        <taxon>Sphingomonadales</taxon>
        <taxon>Erythrobacteraceae</taxon>
        <taxon>Erythrobacter/Porphyrobacter group</taxon>
        <taxon>Erythrobacter</taxon>
    </lineage>
</organism>
<dbReference type="RefSeq" id="WP_034957326.1">
    <property type="nucleotide sequence ID" value="NZ_JMIW01000001.1"/>
</dbReference>
<evidence type="ECO:0000256" key="7">
    <source>
        <dbReference type="ARBA" id="ARBA00022989"/>
    </source>
</evidence>
<feature type="transmembrane region" description="Helical" evidence="10">
    <location>
        <begin position="54"/>
        <end position="73"/>
    </location>
</feature>
<gene>
    <name evidence="12" type="ORF">EH31_00060</name>
</gene>
<dbReference type="GO" id="GO:0005886">
    <property type="term" value="C:plasma membrane"/>
    <property type="evidence" value="ECO:0007669"/>
    <property type="project" value="TreeGrafter"/>
</dbReference>
<dbReference type="GO" id="GO:0006813">
    <property type="term" value="P:potassium ion transport"/>
    <property type="evidence" value="ECO:0007669"/>
    <property type="project" value="UniProtKB-KW"/>
</dbReference>
<evidence type="ECO:0000256" key="4">
    <source>
        <dbReference type="ARBA" id="ARBA00022538"/>
    </source>
</evidence>
<feature type="transmembrane region" description="Helical" evidence="10">
    <location>
        <begin position="291"/>
        <end position="310"/>
    </location>
</feature>
<dbReference type="Proteomes" id="UP000027647">
    <property type="component" value="Unassembled WGS sequence"/>
</dbReference>
<comment type="caution">
    <text evidence="12">The sequence shown here is derived from an EMBL/GenBank/DDBJ whole genome shotgun (WGS) entry which is preliminary data.</text>
</comment>
<feature type="transmembrane region" description="Helical" evidence="10">
    <location>
        <begin position="111"/>
        <end position="130"/>
    </location>
</feature>
<evidence type="ECO:0000256" key="1">
    <source>
        <dbReference type="ARBA" id="ARBA00004127"/>
    </source>
</evidence>
<dbReference type="SUPFAM" id="SSF51735">
    <property type="entry name" value="NAD(P)-binding Rossmann-fold domains"/>
    <property type="match status" value="1"/>
</dbReference>
<feature type="transmembrane region" description="Helical" evidence="10">
    <location>
        <begin position="243"/>
        <end position="271"/>
    </location>
</feature>
<dbReference type="PANTHER" id="PTHR46157:SF4">
    <property type="entry name" value="K(+) EFFLUX ANTIPORTER 3, CHLOROPLASTIC"/>
    <property type="match status" value="1"/>
</dbReference>
<dbReference type="FunFam" id="3.40.50.720:FF:000036">
    <property type="entry name" value="Glutathione-regulated potassium-efflux system protein KefB"/>
    <property type="match status" value="1"/>
</dbReference>
<feature type="transmembrane region" description="Helical" evidence="10">
    <location>
        <begin position="380"/>
        <end position="398"/>
    </location>
</feature>
<evidence type="ECO:0000256" key="3">
    <source>
        <dbReference type="ARBA" id="ARBA00022449"/>
    </source>
</evidence>
<keyword evidence="8" id="KW-0406">Ion transport</keyword>
<sequence length="638" mass="69041">MTESLLLATILLAVGVIAVPIASRLGLGSVLGYLIAGMAISPALDVLGVDVVSLQHFAEFGVVMMLFLIGLELEPKKLWDLRVRLLGLGGSQVLLTVLIMASYALMVGEAWQTALAVGMILALSSTAIILQTLDEKGLMKTEGGQSSFSVLLFQDIAVIPMLALIPLLALPELAGEAAGVSGEHGGDSHGGGINILEGLPTWASGLATLAAIAFVALAGNYLTRPLFRFIAMAGLRELFTATALLVVVGIALLMTVVGLSPALGTFLAGVVLANSEYRHELESDIEPFKGLLLGLFFITVGAGINFALLFDSYASVLGWTAVLVITKIAVLYALSTFFGIKGQDRWLFSLGLAQAGEFGFVLLSFAVGAHVIPDLLAQQLLLIVAISMLITPLLFILYDKAILPHYQKGRERAFDDIDKPTDIILAGRGRVGGIVDRMLETAGYRTTVIDYSSAQIDRLSKFGIRTYFGDAARPDLLKSAGIEQARLLIIAIDDKEATNRLVSHVTKQYPQVHIVARAYDRGHVFELWSLGCRDIIRETYDSSLRMGRSAFEALGISKARAETMRTAFEEMDRSTMLPMAEAFDFGTPAWENEEMIALIKKLRREWDPLFQEQMAQIMGQDDLEEFDGPDEAAKLKDA</sequence>
<dbReference type="PROSITE" id="PS51201">
    <property type="entry name" value="RCK_N"/>
    <property type="match status" value="1"/>
</dbReference>
<evidence type="ECO:0000256" key="5">
    <source>
        <dbReference type="ARBA" id="ARBA00022692"/>
    </source>
</evidence>
<evidence type="ECO:0000313" key="12">
    <source>
        <dbReference type="EMBL" id="KEO91093.1"/>
    </source>
</evidence>
<dbReference type="eggNOG" id="COG0475">
    <property type="taxonomic scope" value="Bacteria"/>
</dbReference>
<evidence type="ECO:0000313" key="13">
    <source>
        <dbReference type="Proteomes" id="UP000027647"/>
    </source>
</evidence>
<evidence type="ECO:0000256" key="9">
    <source>
        <dbReference type="ARBA" id="ARBA00023136"/>
    </source>
</evidence>
<evidence type="ECO:0000256" key="2">
    <source>
        <dbReference type="ARBA" id="ARBA00022448"/>
    </source>
</evidence>
<dbReference type="PANTHER" id="PTHR46157">
    <property type="entry name" value="K(+) EFFLUX ANTIPORTER 3, CHLOROPLASTIC"/>
    <property type="match status" value="1"/>
</dbReference>
<keyword evidence="7 10" id="KW-1133">Transmembrane helix</keyword>
<evidence type="ECO:0000259" key="11">
    <source>
        <dbReference type="PROSITE" id="PS51201"/>
    </source>
</evidence>
<keyword evidence="5 10" id="KW-0812">Transmembrane</keyword>
<dbReference type="InterPro" id="IPR038770">
    <property type="entry name" value="Na+/solute_symporter_sf"/>
</dbReference>
<dbReference type="AlphaFoldDB" id="A0A074MGY3"/>
<dbReference type="Pfam" id="PF02254">
    <property type="entry name" value="TrkA_N"/>
    <property type="match status" value="1"/>
</dbReference>
<dbReference type="EMBL" id="JMIW01000001">
    <property type="protein sequence ID" value="KEO91093.1"/>
    <property type="molecule type" value="Genomic_DNA"/>
</dbReference>
<keyword evidence="13" id="KW-1185">Reference proteome</keyword>
<feature type="transmembrane region" description="Helical" evidence="10">
    <location>
        <begin position="202"/>
        <end position="222"/>
    </location>
</feature>
<dbReference type="GO" id="GO:1902600">
    <property type="term" value="P:proton transmembrane transport"/>
    <property type="evidence" value="ECO:0007669"/>
    <property type="project" value="InterPro"/>
</dbReference>
<keyword evidence="2" id="KW-0813">Transport</keyword>
<evidence type="ECO:0000256" key="8">
    <source>
        <dbReference type="ARBA" id="ARBA00023065"/>
    </source>
</evidence>
<keyword evidence="6" id="KW-0630">Potassium</keyword>
<feature type="transmembrane region" description="Helical" evidence="10">
    <location>
        <begin position="346"/>
        <end position="368"/>
    </location>
</feature>
<dbReference type="InterPro" id="IPR036291">
    <property type="entry name" value="NAD(P)-bd_dom_sf"/>
</dbReference>
<dbReference type="OrthoDB" id="9781411at2"/>
<dbReference type="InterPro" id="IPR003148">
    <property type="entry name" value="RCK_N"/>
</dbReference>
<reference evidence="12 13" key="1">
    <citation type="submission" date="2014-04" db="EMBL/GenBank/DDBJ databases">
        <title>A comprehensive comparison of genomes of Erythrobacter spp. strains.</title>
        <authorList>
            <person name="Zheng Q."/>
        </authorList>
    </citation>
    <scope>NUCLEOTIDE SEQUENCE [LARGE SCALE GENOMIC DNA]</scope>
    <source>
        <strain evidence="12 13">DSM 6997</strain>
    </source>
</reference>
<proteinExistence type="predicted"/>
<dbReference type="STRING" id="1044.EH31_00060"/>
<feature type="domain" description="RCK N-terminal" evidence="11">
    <location>
        <begin position="420"/>
        <end position="537"/>
    </location>
</feature>
<dbReference type="eggNOG" id="COG1226">
    <property type="taxonomic scope" value="Bacteria"/>
</dbReference>
<dbReference type="GO" id="GO:0015297">
    <property type="term" value="F:antiporter activity"/>
    <property type="evidence" value="ECO:0007669"/>
    <property type="project" value="UniProtKB-KW"/>
</dbReference>
<keyword evidence="9 10" id="KW-0472">Membrane</keyword>
<feature type="transmembrane region" description="Helical" evidence="10">
    <location>
        <begin position="85"/>
        <end position="105"/>
    </location>
</feature>
<dbReference type="GO" id="GO:0012505">
    <property type="term" value="C:endomembrane system"/>
    <property type="evidence" value="ECO:0007669"/>
    <property type="project" value="UniProtKB-SubCell"/>
</dbReference>
<feature type="transmembrane region" description="Helical" evidence="10">
    <location>
        <begin position="317"/>
        <end position="340"/>
    </location>
</feature>
<evidence type="ECO:0000256" key="6">
    <source>
        <dbReference type="ARBA" id="ARBA00022958"/>
    </source>
</evidence>
<name>A0A074MGY3_ERYLO</name>
<keyword evidence="3" id="KW-0050">Antiport</keyword>
<keyword evidence="4" id="KW-0633">Potassium transport</keyword>
<accession>A0A074MGY3</accession>
<feature type="transmembrane region" description="Helical" evidence="10">
    <location>
        <begin position="150"/>
        <end position="170"/>
    </location>
</feature>
<protein>
    <submittedName>
        <fullName evidence="12">Potassium transporter</fullName>
    </submittedName>
</protein>
<evidence type="ECO:0000256" key="10">
    <source>
        <dbReference type="SAM" id="Phobius"/>
    </source>
</evidence>
<dbReference type="Pfam" id="PF00999">
    <property type="entry name" value="Na_H_Exchanger"/>
    <property type="match status" value="1"/>
</dbReference>
<dbReference type="Gene3D" id="1.20.1530.20">
    <property type="match status" value="1"/>
</dbReference>
<dbReference type="Gene3D" id="3.40.50.720">
    <property type="entry name" value="NAD(P)-binding Rossmann-like Domain"/>
    <property type="match status" value="1"/>
</dbReference>